<dbReference type="AlphaFoldDB" id="A0A1M4WQL5"/>
<keyword evidence="2" id="KW-1185">Reference proteome</keyword>
<dbReference type="STRING" id="1121884.SAMN02745131_01188"/>
<name>A0A1M4WQL5_9BACT</name>
<gene>
    <name evidence="1" type="ORF">SAMN02745131_01188</name>
</gene>
<dbReference type="Proteomes" id="UP000184048">
    <property type="component" value="Unassembled WGS sequence"/>
</dbReference>
<sequence>MNLEYRELLPDNFPGNSKVWIYQSSRLFTLSEALEIETLLNKFAAEWRSHGAEVNAYCNLFFGQFIVLMADESQVGVGGCSTDSSVRFIKDLSEKFGVDLLNRTNLAFVIKDKIQVLPMSQLPYAFENGFINGDTLFFDNLVLNKAALESKWIVPVKESWLASKLPLQVPS</sequence>
<reference evidence="1 2" key="1">
    <citation type="submission" date="2016-11" db="EMBL/GenBank/DDBJ databases">
        <authorList>
            <person name="Jaros S."/>
            <person name="Januszkiewicz K."/>
            <person name="Wedrychowicz H."/>
        </authorList>
    </citation>
    <scope>NUCLEOTIDE SEQUENCE [LARGE SCALE GENOMIC DNA]</scope>
    <source>
        <strain evidence="1 2">DSM 18119</strain>
    </source>
</reference>
<protein>
    <recommendedName>
        <fullName evidence="3">ABC transporter ATPase</fullName>
    </recommendedName>
</protein>
<evidence type="ECO:0000313" key="2">
    <source>
        <dbReference type="Proteomes" id="UP000184048"/>
    </source>
</evidence>
<dbReference type="RefSeq" id="WP_072834674.1">
    <property type="nucleotide sequence ID" value="NZ_FQUU01000004.1"/>
</dbReference>
<dbReference type="OrthoDB" id="978691at2"/>
<evidence type="ECO:0000313" key="1">
    <source>
        <dbReference type="EMBL" id="SHE83581.1"/>
    </source>
</evidence>
<proteinExistence type="predicted"/>
<accession>A0A1M4WQL5</accession>
<evidence type="ECO:0008006" key="3">
    <source>
        <dbReference type="Google" id="ProtNLM"/>
    </source>
</evidence>
<dbReference type="EMBL" id="FQUU01000004">
    <property type="protein sequence ID" value="SHE83581.1"/>
    <property type="molecule type" value="Genomic_DNA"/>
</dbReference>
<organism evidence="1 2">
    <name type="scientific">Flavisolibacter ginsengisoli DSM 18119</name>
    <dbReference type="NCBI Taxonomy" id="1121884"/>
    <lineage>
        <taxon>Bacteria</taxon>
        <taxon>Pseudomonadati</taxon>
        <taxon>Bacteroidota</taxon>
        <taxon>Chitinophagia</taxon>
        <taxon>Chitinophagales</taxon>
        <taxon>Chitinophagaceae</taxon>
        <taxon>Flavisolibacter</taxon>
    </lineage>
</organism>